<feature type="domain" description="Glycosyltransferase 2-like" evidence="9">
    <location>
        <begin position="358"/>
        <end position="549"/>
    </location>
</feature>
<accession>A0A2L2L874</accession>
<feature type="transmembrane region" description="Helical" evidence="8">
    <location>
        <begin position="604"/>
        <end position="622"/>
    </location>
</feature>
<dbReference type="AlphaFoldDB" id="A0A2L2L874"/>
<gene>
    <name evidence="10" type="ORF">At1D1609_04750</name>
</gene>
<dbReference type="RefSeq" id="WP_065654503.1">
    <property type="nucleotide sequence ID" value="NZ_CP026924.1"/>
</dbReference>
<dbReference type="Gene3D" id="3.90.550.10">
    <property type="entry name" value="Spore Coat Polysaccharide Biosynthesis Protein SpsA, Chain A"/>
    <property type="match status" value="1"/>
</dbReference>
<dbReference type="EMBL" id="CP026924">
    <property type="protein sequence ID" value="AVH40527.1"/>
    <property type="molecule type" value="Genomic_DNA"/>
</dbReference>
<dbReference type="Pfam" id="PF13632">
    <property type="entry name" value="Glyco_trans_2_3"/>
    <property type="match status" value="1"/>
</dbReference>
<keyword evidence="2" id="KW-0328">Glycosyltransferase</keyword>
<dbReference type="GO" id="GO:0016757">
    <property type="term" value="F:glycosyltransferase activity"/>
    <property type="evidence" value="ECO:0007669"/>
    <property type="project" value="UniProtKB-KW"/>
</dbReference>
<evidence type="ECO:0000256" key="6">
    <source>
        <dbReference type="ARBA" id="ARBA00023136"/>
    </source>
</evidence>
<comment type="subcellular location">
    <subcellularLocation>
        <location evidence="1">Membrane</location>
        <topology evidence="1">Multi-pass membrane protein</topology>
    </subcellularLocation>
</comment>
<dbReference type="PANTHER" id="PTHR43867:SF2">
    <property type="entry name" value="CELLULOSE SYNTHASE CATALYTIC SUBUNIT A [UDP-FORMING]"/>
    <property type="match status" value="1"/>
</dbReference>
<proteinExistence type="predicted"/>
<evidence type="ECO:0000256" key="5">
    <source>
        <dbReference type="ARBA" id="ARBA00022989"/>
    </source>
</evidence>
<dbReference type="InterPro" id="IPR001173">
    <property type="entry name" value="Glyco_trans_2-like"/>
</dbReference>
<dbReference type="PANTHER" id="PTHR43867">
    <property type="entry name" value="CELLULOSE SYNTHASE CATALYTIC SUBUNIT A [UDP-FORMING]"/>
    <property type="match status" value="1"/>
</dbReference>
<evidence type="ECO:0000256" key="7">
    <source>
        <dbReference type="SAM" id="MobiDB-lite"/>
    </source>
</evidence>
<feature type="transmembrane region" description="Helical" evidence="8">
    <location>
        <begin position="563"/>
        <end position="584"/>
    </location>
</feature>
<name>A0A2L2L874_AGRTU</name>
<keyword evidence="4 8" id="KW-0812">Transmembrane</keyword>
<evidence type="ECO:0000256" key="8">
    <source>
        <dbReference type="SAM" id="Phobius"/>
    </source>
</evidence>
<evidence type="ECO:0000256" key="1">
    <source>
        <dbReference type="ARBA" id="ARBA00004141"/>
    </source>
</evidence>
<feature type="transmembrane region" description="Helical" evidence="8">
    <location>
        <begin position="228"/>
        <end position="250"/>
    </location>
</feature>
<evidence type="ECO:0000259" key="9">
    <source>
        <dbReference type="Pfam" id="PF13632"/>
    </source>
</evidence>
<evidence type="ECO:0000256" key="4">
    <source>
        <dbReference type="ARBA" id="ARBA00022692"/>
    </source>
</evidence>
<dbReference type="InterPro" id="IPR050321">
    <property type="entry name" value="Glycosyltr_2/OpgH_subfam"/>
</dbReference>
<evidence type="ECO:0000256" key="2">
    <source>
        <dbReference type="ARBA" id="ARBA00022676"/>
    </source>
</evidence>
<dbReference type="Proteomes" id="UP000237717">
    <property type="component" value="Chromosome I"/>
</dbReference>
<dbReference type="SUPFAM" id="SSF53448">
    <property type="entry name" value="Nucleotide-diphospho-sugar transferases"/>
    <property type="match status" value="1"/>
</dbReference>
<feature type="transmembrane region" description="Helical" evidence="8">
    <location>
        <begin position="205"/>
        <end position="222"/>
    </location>
</feature>
<feature type="transmembrane region" description="Helical" evidence="8">
    <location>
        <begin position="520"/>
        <end position="543"/>
    </location>
</feature>
<dbReference type="InterPro" id="IPR029044">
    <property type="entry name" value="Nucleotide-diphossugar_trans"/>
</dbReference>
<keyword evidence="3 10" id="KW-0808">Transferase</keyword>
<evidence type="ECO:0000313" key="10">
    <source>
        <dbReference type="EMBL" id="AVH40527.1"/>
    </source>
</evidence>
<feature type="region of interest" description="Disordered" evidence="7">
    <location>
        <begin position="636"/>
        <end position="656"/>
    </location>
</feature>
<keyword evidence="6 8" id="KW-0472">Membrane</keyword>
<dbReference type="CDD" id="cd06427">
    <property type="entry name" value="CESA_like_2"/>
    <property type="match status" value="1"/>
</dbReference>
<evidence type="ECO:0000313" key="11">
    <source>
        <dbReference type="Proteomes" id="UP000237717"/>
    </source>
</evidence>
<sequence>MDYFRQYTRDSFRTTPATRKITFSHASENPLSTAPEQDQAGQARFLSSLGFGRPYIEAFEQRALENGSTLEDELLASGLVTTDAYFGAFARFLRLPFLPEIGPDRVTDLNKLDTQLSEPRFLRLTPLSGTPTLLIVPELARMASLKNMLDQRPRLLDEFAVTTPQAMRSAIWKAGEARRSAETQQRLFNTAPHHSARITLQGQQGFYSGVLLTLLILSLLFYTEAAFAYLHVTLTMLYLLTLLFRLFALVHAPRGNDAKNVLPLRQENELPVYTVLVALYREEAIVGQLIGALERLDWPKSRLDIKLVCEADDAATIEAIQRINPGPHIEVVRVPPSLPRTKPKALTYALSGARGAFVAVYDAEDRPHPQQLREAYATFRNEPDEVACLQAPLIVSNASSSWLSACFALEYSGLFRCMLPALAAHGLPLPLGGTSNHFRTAVLRKAGAWDPYNVTEDADIGLRLHRLGYRCGVIRRQTLEDAPTSLPVWLNQRTRWYKGWLQSWLVMTRAPFATARDMGWFAYVVFQLLIGGMLLSSLAHPLLFVSLAFMTIALRENGADLLLTWQGLLFFIDVLNIVGSYTIFVLMGRGRMIAYERRHVGRRWLAIPAYWLMLSIAAWRAVVELNTKPFAWNKTPHAPVAKNTHDPASSAEPKQS</sequence>
<protein>
    <submittedName>
        <fullName evidence="10">Glycosyl transferase</fullName>
    </submittedName>
</protein>
<evidence type="ECO:0000256" key="3">
    <source>
        <dbReference type="ARBA" id="ARBA00022679"/>
    </source>
</evidence>
<reference evidence="10 11" key="1">
    <citation type="submission" date="2018-02" db="EMBL/GenBank/DDBJ databases">
        <title>Complete genome sequence of Agrobacterium tumefaciens 1D1609.</title>
        <authorList>
            <person name="Cho S.-T."/>
            <person name="Haryono M."/>
            <person name="Chang H.-H."/>
            <person name="Santos M.N."/>
            <person name="Lai E.-M."/>
            <person name="Kuo C.-H."/>
        </authorList>
    </citation>
    <scope>NUCLEOTIDE SEQUENCE [LARGE SCALE GENOMIC DNA]</scope>
    <source>
        <strain evidence="10 11">1D1609</strain>
    </source>
</reference>
<keyword evidence="5 8" id="KW-1133">Transmembrane helix</keyword>
<dbReference type="GO" id="GO:0016020">
    <property type="term" value="C:membrane"/>
    <property type="evidence" value="ECO:0007669"/>
    <property type="project" value="UniProtKB-SubCell"/>
</dbReference>
<organism evidence="10 11">
    <name type="scientific">Agrobacterium tumefaciens</name>
    <dbReference type="NCBI Taxonomy" id="358"/>
    <lineage>
        <taxon>Bacteria</taxon>
        <taxon>Pseudomonadati</taxon>
        <taxon>Pseudomonadota</taxon>
        <taxon>Alphaproteobacteria</taxon>
        <taxon>Hyphomicrobiales</taxon>
        <taxon>Rhizobiaceae</taxon>
        <taxon>Rhizobium/Agrobacterium group</taxon>
        <taxon>Agrobacterium</taxon>
        <taxon>Agrobacterium tumefaciens complex</taxon>
    </lineage>
</organism>